<dbReference type="SUPFAM" id="SSF57667">
    <property type="entry name" value="beta-beta-alpha zinc fingers"/>
    <property type="match status" value="6"/>
</dbReference>
<dbReference type="Proteomes" id="UP000887568">
    <property type="component" value="Unplaced"/>
</dbReference>
<evidence type="ECO:0000256" key="9">
    <source>
        <dbReference type="ARBA" id="ARBA00023163"/>
    </source>
</evidence>
<dbReference type="PROSITE" id="PS00028">
    <property type="entry name" value="ZINC_FINGER_C2H2_1"/>
    <property type="match status" value="10"/>
</dbReference>
<comment type="subcellular location">
    <subcellularLocation>
        <location evidence="1">Nucleus</location>
    </subcellularLocation>
</comment>
<evidence type="ECO:0000256" key="11">
    <source>
        <dbReference type="PROSITE-ProRule" id="PRU00042"/>
    </source>
</evidence>
<evidence type="ECO:0000256" key="1">
    <source>
        <dbReference type="ARBA" id="ARBA00004123"/>
    </source>
</evidence>
<feature type="region of interest" description="Disordered" evidence="12">
    <location>
        <begin position="67"/>
        <end position="164"/>
    </location>
</feature>
<feature type="compositionally biased region" description="Polar residues" evidence="12">
    <location>
        <begin position="819"/>
        <end position="837"/>
    </location>
</feature>
<evidence type="ECO:0000256" key="2">
    <source>
        <dbReference type="ARBA" id="ARBA00006991"/>
    </source>
</evidence>
<keyword evidence="3" id="KW-0479">Metal-binding</keyword>
<dbReference type="GO" id="GO:0003677">
    <property type="term" value="F:DNA binding"/>
    <property type="evidence" value="ECO:0007669"/>
    <property type="project" value="UniProtKB-KW"/>
</dbReference>
<dbReference type="OrthoDB" id="5912475at2759"/>
<dbReference type="OMA" id="HEKVEQW"/>
<evidence type="ECO:0000256" key="10">
    <source>
        <dbReference type="ARBA" id="ARBA00023242"/>
    </source>
</evidence>
<protein>
    <recommendedName>
        <fullName evidence="13">C2H2-type domain-containing protein</fullName>
    </recommendedName>
</protein>
<evidence type="ECO:0000259" key="13">
    <source>
        <dbReference type="PROSITE" id="PS50157"/>
    </source>
</evidence>
<keyword evidence="4" id="KW-0677">Repeat</keyword>
<feature type="compositionally biased region" description="Basic and acidic residues" evidence="12">
    <location>
        <begin position="633"/>
        <end position="691"/>
    </location>
</feature>
<dbReference type="FunFam" id="3.30.160.60:FF:000382">
    <property type="entry name" value="zinc finger protein 35 isoform X4"/>
    <property type="match status" value="1"/>
</dbReference>
<feature type="domain" description="C2H2-type" evidence="13">
    <location>
        <begin position="285"/>
        <end position="312"/>
    </location>
</feature>
<feature type="domain" description="C2H2-type" evidence="13">
    <location>
        <begin position="457"/>
        <end position="484"/>
    </location>
</feature>
<feature type="compositionally biased region" description="Acidic residues" evidence="12">
    <location>
        <begin position="85"/>
        <end position="110"/>
    </location>
</feature>
<keyword evidence="5 11" id="KW-0863">Zinc-finger</keyword>
<accession>A0A914B7K9</accession>
<dbReference type="Gene3D" id="3.30.160.60">
    <property type="entry name" value="Classic Zinc Finger"/>
    <property type="match status" value="8"/>
</dbReference>
<dbReference type="InterPro" id="IPR050826">
    <property type="entry name" value="Krueppel_C2H2_ZnFinger"/>
</dbReference>
<feature type="domain" description="C2H2-type" evidence="13">
    <location>
        <begin position="429"/>
        <end position="456"/>
    </location>
</feature>
<reference evidence="14" key="1">
    <citation type="submission" date="2022-11" db="UniProtKB">
        <authorList>
            <consortium name="EnsemblMetazoa"/>
        </authorList>
    </citation>
    <scope>IDENTIFICATION</scope>
</reference>
<keyword evidence="9" id="KW-0804">Transcription</keyword>
<feature type="compositionally biased region" description="Basic and acidic residues" evidence="12">
    <location>
        <begin position="142"/>
        <end position="164"/>
    </location>
</feature>
<dbReference type="Pfam" id="PF00096">
    <property type="entry name" value="zf-C2H2"/>
    <property type="match status" value="7"/>
</dbReference>
<keyword evidence="7" id="KW-0805">Transcription regulation</keyword>
<evidence type="ECO:0000256" key="3">
    <source>
        <dbReference type="ARBA" id="ARBA00022723"/>
    </source>
</evidence>
<feature type="domain" description="C2H2-type" evidence="13">
    <location>
        <begin position="257"/>
        <end position="285"/>
    </location>
</feature>
<dbReference type="FunFam" id="3.30.160.60:FF:000100">
    <property type="entry name" value="Zinc finger 45-like"/>
    <property type="match status" value="3"/>
</dbReference>
<keyword evidence="8" id="KW-0238">DNA-binding</keyword>
<name>A0A914B7K9_PATMI</name>
<feature type="compositionally biased region" description="Basic residues" evidence="12">
    <location>
        <begin position="205"/>
        <end position="221"/>
    </location>
</feature>
<comment type="similarity">
    <text evidence="2">Belongs to the krueppel C2H2-type zinc-finger protein family.</text>
</comment>
<dbReference type="PANTHER" id="PTHR24377">
    <property type="entry name" value="IP01015P-RELATED"/>
    <property type="match status" value="1"/>
</dbReference>
<keyword evidence="15" id="KW-1185">Reference proteome</keyword>
<evidence type="ECO:0000256" key="12">
    <source>
        <dbReference type="SAM" id="MobiDB-lite"/>
    </source>
</evidence>
<dbReference type="PROSITE" id="PS50157">
    <property type="entry name" value="ZINC_FINGER_C2H2_2"/>
    <property type="match status" value="10"/>
</dbReference>
<dbReference type="GeneID" id="119740243"/>
<feature type="region of interest" description="Disordered" evidence="12">
    <location>
        <begin position="589"/>
        <end position="691"/>
    </location>
</feature>
<feature type="domain" description="C2H2-type" evidence="13">
    <location>
        <begin position="485"/>
        <end position="508"/>
    </location>
</feature>
<sequence length="970" mass="111306">MPRIGKRGFKPMSARGYASAGIQHRIYIKKEDVPRWNVIREKSGYTKSPDFIHWLIEIAEQHLRINSSDYQAEGNAGEDSHTSDESEESDDDDDDDDDGDIEDDNDDDTEQQSKEVPRHTTTKSTSSSSSRPDSHAQVITIKGEELSRNEGGEAVRGRSRKLESPKVAIKDVAPIICFDLDAPRQLRPRLKLKLKPLKIEPPVVKQKRGRRKSQTRSPKKPTMKEKSAGYSCKKCCRIFADRQALRSHQAVHAVDNLTCRDCQMTFNSKSAMWVHRKVQHSNKTLACEHCDMTFPRKYQLKEHMRGHKGIKPFACPTCNKKFRTTAHLTSHMDLHSNFRRYLCDLCGLTFHRRDLLSRHIIKHSQPKTYSCEECGKVFAYKVTLQDHLIRHQNVKAGKTPYKCQTCFKEFFTPKSYQHHMGRHRGEKVFSCNQCDKKFKQKFYLDRHKIIHQEEKPYTCSNCGRGFTQHSNMAIHMRTHTGEKPYQCDLCEKAFAHNVSLKTHKKTAHGIDMWQNDKTKPVVALGRPKGEPKKKPPAKIRLKSRAAAAEMQIQSDLYQAAVEFARERLAPLAFPTVPQIPAIHSSPVEQIPAVHSPSESEDETPSPGSSTDAHNTPPNIKTVLDHHPTHNHHEHQQAHERRPSHDHQPVQDRRSSHDHRPSHDHHSSHDHHLANDGHHQLQDSHATSEQKPLHEQLLTCRREPPHEMHSHDNHQDFSHPQTTNPEIIKQILPLTQQYHERSQELNEHLSRGPQQFHKHDHPTREVREQLTPIPQAYTEPSHDVREQMTPIPQSYQEQTHEVREQLTPISQAFPEHSSLEQHQASRSQTPNSSITSSIDQPYTHILHNQAMHSPGEHPLRLDKPSSPFGPLLHSPNAHSDYSSRHEKVEQWHQRNSEALSWMSRGVSHAQLMQGLRAVTPTMMHPVSQALGMLNPQTQEHVNLVGSYAHSAYIQRSNSSGSQPMQPPSWRS</sequence>
<evidence type="ECO:0000256" key="6">
    <source>
        <dbReference type="ARBA" id="ARBA00022833"/>
    </source>
</evidence>
<evidence type="ECO:0000313" key="14">
    <source>
        <dbReference type="EnsemblMetazoa" id="XP_038071417.1"/>
    </source>
</evidence>
<proteinExistence type="inferred from homology"/>
<keyword evidence="10" id="KW-0539">Nucleus</keyword>
<dbReference type="InterPro" id="IPR013087">
    <property type="entry name" value="Znf_C2H2_type"/>
</dbReference>
<feature type="domain" description="C2H2-type" evidence="13">
    <location>
        <begin position="341"/>
        <end position="368"/>
    </location>
</feature>
<dbReference type="GO" id="GO:0005634">
    <property type="term" value="C:nucleus"/>
    <property type="evidence" value="ECO:0007669"/>
    <property type="project" value="UniProtKB-SubCell"/>
</dbReference>
<feature type="region of interest" description="Disordered" evidence="12">
    <location>
        <begin position="201"/>
        <end position="226"/>
    </location>
</feature>
<evidence type="ECO:0000256" key="5">
    <source>
        <dbReference type="ARBA" id="ARBA00022771"/>
    </source>
</evidence>
<dbReference type="RefSeq" id="XP_038071417.1">
    <property type="nucleotide sequence ID" value="XM_038215489.1"/>
</dbReference>
<dbReference type="AlphaFoldDB" id="A0A914B7K9"/>
<dbReference type="FunFam" id="3.30.160.60:FF:000478">
    <property type="entry name" value="Zinc finger protein 133"/>
    <property type="match status" value="1"/>
</dbReference>
<dbReference type="EnsemblMetazoa" id="XM_038215489.1">
    <property type="protein sequence ID" value="XP_038071417.1"/>
    <property type="gene ID" value="LOC119740243"/>
</dbReference>
<organism evidence="14 15">
    <name type="scientific">Patiria miniata</name>
    <name type="common">Bat star</name>
    <name type="synonym">Asterina miniata</name>
    <dbReference type="NCBI Taxonomy" id="46514"/>
    <lineage>
        <taxon>Eukaryota</taxon>
        <taxon>Metazoa</taxon>
        <taxon>Echinodermata</taxon>
        <taxon>Eleutherozoa</taxon>
        <taxon>Asterozoa</taxon>
        <taxon>Asteroidea</taxon>
        <taxon>Valvatacea</taxon>
        <taxon>Valvatida</taxon>
        <taxon>Asterinidae</taxon>
        <taxon>Patiria</taxon>
    </lineage>
</organism>
<feature type="domain" description="C2H2-type" evidence="13">
    <location>
        <begin position="401"/>
        <end position="428"/>
    </location>
</feature>
<feature type="region of interest" description="Disordered" evidence="12">
    <location>
        <begin position="814"/>
        <end position="837"/>
    </location>
</feature>
<evidence type="ECO:0000256" key="8">
    <source>
        <dbReference type="ARBA" id="ARBA00023125"/>
    </source>
</evidence>
<dbReference type="InterPro" id="IPR036236">
    <property type="entry name" value="Znf_C2H2_sf"/>
</dbReference>
<evidence type="ECO:0000256" key="4">
    <source>
        <dbReference type="ARBA" id="ARBA00022737"/>
    </source>
</evidence>
<keyword evidence="6" id="KW-0862">Zinc</keyword>
<feature type="domain" description="C2H2-type" evidence="13">
    <location>
        <begin position="313"/>
        <end position="340"/>
    </location>
</feature>
<dbReference type="GO" id="GO:0008270">
    <property type="term" value="F:zinc ion binding"/>
    <property type="evidence" value="ECO:0007669"/>
    <property type="project" value="UniProtKB-KW"/>
</dbReference>
<evidence type="ECO:0000313" key="15">
    <source>
        <dbReference type="Proteomes" id="UP000887568"/>
    </source>
</evidence>
<feature type="domain" description="C2H2-type" evidence="13">
    <location>
        <begin position="369"/>
        <end position="396"/>
    </location>
</feature>
<feature type="domain" description="C2H2-type" evidence="13">
    <location>
        <begin position="230"/>
        <end position="257"/>
    </location>
</feature>
<dbReference type="SMART" id="SM00355">
    <property type="entry name" value="ZnF_C2H2"/>
    <property type="match status" value="10"/>
</dbReference>
<evidence type="ECO:0000256" key="7">
    <source>
        <dbReference type="ARBA" id="ARBA00023015"/>
    </source>
</evidence>